<dbReference type="STRING" id="373903.Hore_06200"/>
<feature type="transmembrane region" description="Helical" evidence="1">
    <location>
        <begin position="6"/>
        <end position="22"/>
    </location>
</feature>
<feature type="transmembrane region" description="Helical" evidence="1">
    <location>
        <begin position="106"/>
        <end position="127"/>
    </location>
</feature>
<gene>
    <name evidence="2" type="ordered locus">Hore_06200</name>
</gene>
<keyword evidence="1" id="KW-1133">Transmembrane helix</keyword>
<evidence type="ECO:0000256" key="1">
    <source>
        <dbReference type="SAM" id="Phobius"/>
    </source>
</evidence>
<reference evidence="2 3" key="1">
    <citation type="journal article" date="2009" name="PLoS ONE">
        <title>Genome analysis of the anaerobic thermohalophilic bacterium Halothermothrix orenii.</title>
        <authorList>
            <person name="Mavromatis K."/>
            <person name="Ivanova N."/>
            <person name="Anderson I."/>
            <person name="Lykidis A."/>
            <person name="Hooper S.D."/>
            <person name="Sun H."/>
            <person name="Kunin V."/>
            <person name="Lapidus A."/>
            <person name="Hugenholtz P."/>
            <person name="Patel B."/>
            <person name="Kyrpides N.C."/>
        </authorList>
    </citation>
    <scope>NUCLEOTIDE SEQUENCE [LARGE SCALE GENOMIC DNA]</scope>
    <source>
        <strain evidence="3">H 168 / OCM 544 / DSM 9562</strain>
    </source>
</reference>
<dbReference type="Pfam" id="PF06686">
    <property type="entry name" value="SpoIIIAC"/>
    <property type="match status" value="2"/>
</dbReference>
<protein>
    <submittedName>
        <fullName evidence="2">Sporulation stage III protein AD</fullName>
    </submittedName>
</protein>
<feature type="transmembrane region" description="Helical" evidence="1">
    <location>
        <begin position="66"/>
        <end position="85"/>
    </location>
</feature>
<evidence type="ECO:0000313" key="3">
    <source>
        <dbReference type="Proteomes" id="UP000000719"/>
    </source>
</evidence>
<dbReference type="RefSeq" id="WP_012635565.1">
    <property type="nucleotide sequence ID" value="NC_011899.1"/>
</dbReference>
<accession>B8D2F0</accession>
<dbReference type="OrthoDB" id="1682150at2"/>
<feature type="transmembrane region" description="Helical" evidence="1">
    <location>
        <begin position="29"/>
        <end position="54"/>
    </location>
</feature>
<dbReference type="Proteomes" id="UP000000719">
    <property type="component" value="Chromosome"/>
</dbReference>
<dbReference type="NCBIfam" id="TIGR02849">
    <property type="entry name" value="spore_III_AD"/>
    <property type="match status" value="1"/>
</dbReference>
<sequence>MAIMQVVGIGITAAVLIILIRQEKPELAFLLSLVTGIAILILVIDQVAIVINLLEQLADKAQIDLIYLNTILKIVGIAYIGEFGAEITRDAGESALASKIEMAAKIIIMILTIPVMITLIETIIDLIP</sequence>
<evidence type="ECO:0000313" key="2">
    <source>
        <dbReference type="EMBL" id="ACL69377.1"/>
    </source>
</evidence>
<keyword evidence="1" id="KW-0812">Transmembrane</keyword>
<dbReference type="InterPro" id="IPR025664">
    <property type="entry name" value="Spore_III_AC/AD"/>
</dbReference>
<dbReference type="KEGG" id="hor:Hore_06200"/>
<name>B8D2F0_HALOH</name>
<dbReference type="eggNOG" id="ENOG5032SJW">
    <property type="taxonomic scope" value="Bacteria"/>
</dbReference>
<proteinExistence type="predicted"/>
<keyword evidence="1" id="KW-0472">Membrane</keyword>
<keyword evidence="3" id="KW-1185">Reference proteome</keyword>
<dbReference type="AlphaFoldDB" id="B8D2F0"/>
<dbReference type="InterPro" id="IPR014211">
    <property type="entry name" value="Spore_III_AD"/>
</dbReference>
<dbReference type="HOGENOM" id="CLU_159353_1_1_9"/>
<dbReference type="EMBL" id="CP001098">
    <property type="protein sequence ID" value="ACL69377.1"/>
    <property type="molecule type" value="Genomic_DNA"/>
</dbReference>
<organism evidence="2 3">
    <name type="scientific">Halothermothrix orenii (strain H 168 / OCM 544 / DSM 9562)</name>
    <dbReference type="NCBI Taxonomy" id="373903"/>
    <lineage>
        <taxon>Bacteria</taxon>
        <taxon>Bacillati</taxon>
        <taxon>Bacillota</taxon>
        <taxon>Clostridia</taxon>
        <taxon>Halanaerobiales</taxon>
        <taxon>Halothermotrichaceae</taxon>
        <taxon>Halothermothrix</taxon>
    </lineage>
</organism>